<dbReference type="Proteomes" id="UP000641206">
    <property type="component" value="Unassembled WGS sequence"/>
</dbReference>
<organism evidence="1 2">
    <name type="scientific">Oceanobacillus neutriphilus</name>
    <dbReference type="NCBI Taxonomy" id="531815"/>
    <lineage>
        <taxon>Bacteria</taxon>
        <taxon>Bacillati</taxon>
        <taxon>Bacillota</taxon>
        <taxon>Bacilli</taxon>
        <taxon>Bacillales</taxon>
        <taxon>Bacillaceae</taxon>
        <taxon>Oceanobacillus</taxon>
    </lineage>
</organism>
<keyword evidence="2" id="KW-1185">Reference proteome</keyword>
<accession>A0ABQ2NU46</accession>
<evidence type="ECO:0000313" key="2">
    <source>
        <dbReference type="Proteomes" id="UP000641206"/>
    </source>
</evidence>
<reference evidence="2" key="1">
    <citation type="journal article" date="2019" name="Int. J. Syst. Evol. Microbiol.">
        <title>The Global Catalogue of Microorganisms (GCM) 10K type strain sequencing project: providing services to taxonomists for standard genome sequencing and annotation.</title>
        <authorList>
            <consortium name="The Broad Institute Genomics Platform"/>
            <consortium name="The Broad Institute Genome Sequencing Center for Infectious Disease"/>
            <person name="Wu L."/>
            <person name="Ma J."/>
        </authorList>
    </citation>
    <scope>NUCLEOTIDE SEQUENCE [LARGE SCALE GENOMIC DNA]</scope>
    <source>
        <strain evidence="2">CGMCC 1.7693</strain>
    </source>
</reference>
<gene>
    <name evidence="1" type="ORF">GCM10011346_19150</name>
</gene>
<name>A0ABQ2NU46_9BACI</name>
<dbReference type="EMBL" id="BMLW01000005">
    <property type="protein sequence ID" value="GGP10555.1"/>
    <property type="molecule type" value="Genomic_DNA"/>
</dbReference>
<sequence>MNKNIYENLESDFKYKLNRELTQAEKEFFRWLARKYMSEQGKEE</sequence>
<proteinExistence type="predicted"/>
<evidence type="ECO:0000313" key="1">
    <source>
        <dbReference type="EMBL" id="GGP10555.1"/>
    </source>
</evidence>
<comment type="caution">
    <text evidence="1">The sequence shown here is derived from an EMBL/GenBank/DDBJ whole genome shotgun (WGS) entry which is preliminary data.</text>
</comment>
<dbReference type="RefSeq" id="WP_268239035.1">
    <property type="nucleotide sequence ID" value="NZ_BMLW01000005.1"/>
</dbReference>
<protein>
    <submittedName>
        <fullName evidence="1">Uncharacterized protein</fullName>
    </submittedName>
</protein>